<reference evidence="9 10" key="1">
    <citation type="journal article" date="2016" name="Arch. Microbiol.">
        <title>Streptomyces zhihengii sp. nov., isolated from rhizospheric soil of Psammosilene tunicoides.</title>
        <authorList>
            <person name="Huang M.J."/>
            <person name="Fei J.J."/>
            <person name="Salam N."/>
            <person name="Kim C.J."/>
            <person name="Hozzein W.N."/>
            <person name="Xiao M."/>
            <person name="Huang H.Q."/>
            <person name="Li W.J."/>
        </authorList>
    </citation>
    <scope>NUCLEOTIDE SEQUENCE [LARGE SCALE GENOMIC DNA]</scope>
    <source>
        <strain evidence="9 10">YIM T102</strain>
    </source>
</reference>
<keyword evidence="7" id="KW-1133">Transmembrane helix</keyword>
<dbReference type="SMART" id="SM00220">
    <property type="entry name" value="S_TKc"/>
    <property type="match status" value="1"/>
</dbReference>
<evidence type="ECO:0000256" key="3">
    <source>
        <dbReference type="ARBA" id="ARBA00022777"/>
    </source>
</evidence>
<evidence type="ECO:0000256" key="4">
    <source>
        <dbReference type="ARBA" id="ARBA00022840"/>
    </source>
</evidence>
<evidence type="ECO:0000256" key="6">
    <source>
        <dbReference type="SAM" id="MobiDB-lite"/>
    </source>
</evidence>
<evidence type="ECO:0000259" key="8">
    <source>
        <dbReference type="PROSITE" id="PS50011"/>
    </source>
</evidence>
<evidence type="ECO:0000256" key="7">
    <source>
        <dbReference type="SAM" id="Phobius"/>
    </source>
</evidence>
<keyword evidence="7" id="KW-0812">Transmembrane</keyword>
<keyword evidence="1" id="KW-0808">Transferase</keyword>
<sequence>MGKGTRGRHRRRGGAVIGGRIGTYVIVRELGSGGMGSVYLGRSRAGRAVAIKVIKAEYAADPEFRRRFRREVEAARKVGGFHTAAVVDADPDAPLPWMASAYIEGPTLAQEVARRGPLDEKRLWALAAALAEALRAIHACGLVHRDLKPANIVLADDGPRVLDFGIARATEGTRMTAEHVAVGTLGFLAPEQAQGLDVTGASDVFALGAVLVAAAGGRAFGDGGPHGLLYRAVHEEADVSAVPAALSPVVVACLRKRPELRPTSEQLLDLCADRIDLTETATTEPVHPPWQAADTEPASPVAQPPVRPEAAGSHTRSAGAGPVALYLRSRRSRMSLALRNSLVILALVAFAAGGGLLHVGEGLRVLGGCTAFLMLLRLLGLLSQNDGLVLNDLGIGVGSPTNLAVLRWSETTSVELRQETRDTVLTVRMSEGHRLPLAFLKPRWVRRSRDGSIHIRTAWLLPSGGTAPLAESVRSFAARNGVPGGS</sequence>
<proteinExistence type="predicted"/>
<keyword evidence="4 5" id="KW-0067">ATP-binding</keyword>
<dbReference type="GO" id="GO:0004674">
    <property type="term" value="F:protein serine/threonine kinase activity"/>
    <property type="evidence" value="ECO:0007669"/>
    <property type="project" value="UniProtKB-KW"/>
</dbReference>
<dbReference type="SUPFAM" id="SSF56112">
    <property type="entry name" value="Protein kinase-like (PK-like)"/>
    <property type="match status" value="1"/>
</dbReference>
<evidence type="ECO:0000313" key="9">
    <source>
        <dbReference type="EMBL" id="MBM9617605.1"/>
    </source>
</evidence>
<keyword evidence="10" id="KW-1185">Reference proteome</keyword>
<dbReference type="Gene3D" id="1.10.510.10">
    <property type="entry name" value="Transferase(Phosphotransferase) domain 1"/>
    <property type="match status" value="1"/>
</dbReference>
<evidence type="ECO:0000313" key="10">
    <source>
        <dbReference type="Proteomes" id="UP000664109"/>
    </source>
</evidence>
<dbReference type="PROSITE" id="PS50011">
    <property type="entry name" value="PROTEIN_KINASE_DOM"/>
    <property type="match status" value="1"/>
</dbReference>
<evidence type="ECO:0000256" key="1">
    <source>
        <dbReference type="ARBA" id="ARBA00022679"/>
    </source>
</evidence>
<evidence type="ECO:0000256" key="2">
    <source>
        <dbReference type="ARBA" id="ARBA00022741"/>
    </source>
</evidence>
<evidence type="ECO:0000256" key="5">
    <source>
        <dbReference type="PROSITE-ProRule" id="PRU10141"/>
    </source>
</evidence>
<dbReference type="InterPro" id="IPR008271">
    <property type="entry name" value="Ser/Thr_kinase_AS"/>
</dbReference>
<dbReference type="PANTHER" id="PTHR43289">
    <property type="entry name" value="MITOGEN-ACTIVATED PROTEIN KINASE KINASE KINASE 20-RELATED"/>
    <property type="match status" value="1"/>
</dbReference>
<keyword evidence="2 5" id="KW-0547">Nucleotide-binding</keyword>
<dbReference type="InterPro" id="IPR000719">
    <property type="entry name" value="Prot_kinase_dom"/>
</dbReference>
<gene>
    <name evidence="9" type="ORF">JE024_02415</name>
</gene>
<feature type="region of interest" description="Disordered" evidence="6">
    <location>
        <begin position="281"/>
        <end position="316"/>
    </location>
</feature>
<comment type="caution">
    <text evidence="9">The sequence shown here is derived from an EMBL/GenBank/DDBJ whole genome shotgun (WGS) entry which is preliminary data.</text>
</comment>
<accession>A0ABS2UJ58</accession>
<keyword evidence="7" id="KW-0472">Membrane</keyword>
<dbReference type="CDD" id="cd14014">
    <property type="entry name" value="STKc_PknB_like"/>
    <property type="match status" value="1"/>
</dbReference>
<keyword evidence="9" id="KW-0723">Serine/threonine-protein kinase</keyword>
<dbReference type="PROSITE" id="PS00107">
    <property type="entry name" value="PROTEIN_KINASE_ATP"/>
    <property type="match status" value="1"/>
</dbReference>
<feature type="domain" description="Protein kinase" evidence="8">
    <location>
        <begin position="24"/>
        <end position="275"/>
    </location>
</feature>
<dbReference type="PANTHER" id="PTHR43289:SF34">
    <property type="entry name" value="SERINE_THREONINE-PROTEIN KINASE YBDM-RELATED"/>
    <property type="match status" value="1"/>
</dbReference>
<feature type="binding site" evidence="5">
    <location>
        <position position="52"/>
    </location>
    <ligand>
        <name>ATP</name>
        <dbReference type="ChEBI" id="CHEBI:30616"/>
    </ligand>
</feature>
<dbReference type="PROSITE" id="PS00108">
    <property type="entry name" value="PROTEIN_KINASE_ST"/>
    <property type="match status" value="1"/>
</dbReference>
<protein>
    <submittedName>
        <fullName evidence="9">Serine/threonine protein kinase</fullName>
    </submittedName>
</protein>
<keyword evidence="3 9" id="KW-0418">Kinase</keyword>
<dbReference type="InterPro" id="IPR011009">
    <property type="entry name" value="Kinase-like_dom_sf"/>
</dbReference>
<feature type="transmembrane region" description="Helical" evidence="7">
    <location>
        <begin position="336"/>
        <end position="357"/>
    </location>
</feature>
<dbReference type="Gene3D" id="3.30.200.20">
    <property type="entry name" value="Phosphorylase Kinase, domain 1"/>
    <property type="match status" value="1"/>
</dbReference>
<organism evidence="9 10">
    <name type="scientific">Streptomyces zhihengii</name>
    <dbReference type="NCBI Taxonomy" id="1818004"/>
    <lineage>
        <taxon>Bacteria</taxon>
        <taxon>Bacillati</taxon>
        <taxon>Actinomycetota</taxon>
        <taxon>Actinomycetes</taxon>
        <taxon>Kitasatosporales</taxon>
        <taxon>Streptomycetaceae</taxon>
        <taxon>Streptomyces</taxon>
    </lineage>
</organism>
<dbReference type="InterPro" id="IPR017441">
    <property type="entry name" value="Protein_kinase_ATP_BS"/>
</dbReference>
<name>A0ABS2UJ58_9ACTN</name>
<dbReference type="Proteomes" id="UP000664109">
    <property type="component" value="Unassembled WGS sequence"/>
</dbReference>
<dbReference type="Pfam" id="PF00069">
    <property type="entry name" value="Pkinase"/>
    <property type="match status" value="1"/>
</dbReference>
<dbReference type="EMBL" id="JAFEJA010000001">
    <property type="protein sequence ID" value="MBM9617605.1"/>
    <property type="molecule type" value="Genomic_DNA"/>
</dbReference>